<evidence type="ECO:0000259" key="6">
    <source>
        <dbReference type="Pfam" id="PF04082"/>
    </source>
</evidence>
<dbReference type="CDD" id="cd12148">
    <property type="entry name" value="fungal_TF_MHR"/>
    <property type="match status" value="1"/>
</dbReference>
<evidence type="ECO:0000313" key="7">
    <source>
        <dbReference type="EMBL" id="KAL2833993.1"/>
    </source>
</evidence>
<gene>
    <name evidence="7" type="ORF">BJY01DRAFT_253280</name>
</gene>
<dbReference type="Proteomes" id="UP001610446">
    <property type="component" value="Unassembled WGS sequence"/>
</dbReference>
<evidence type="ECO:0000313" key="8">
    <source>
        <dbReference type="Proteomes" id="UP001610446"/>
    </source>
</evidence>
<dbReference type="PANTHER" id="PTHR47660">
    <property type="entry name" value="TRANSCRIPTION FACTOR WITH C2H2 AND ZN(2)-CYS(6) DNA BINDING DOMAIN (EUROFUNG)-RELATED-RELATED"/>
    <property type="match status" value="1"/>
</dbReference>
<dbReference type="PANTHER" id="PTHR47660:SF2">
    <property type="entry name" value="TRANSCRIPTION FACTOR WITH C2H2 AND ZN(2)-CYS(6) DNA BINDING DOMAIN (EUROFUNG)"/>
    <property type="match status" value="1"/>
</dbReference>
<accession>A0ABR4J1S4</accession>
<dbReference type="Pfam" id="PF04082">
    <property type="entry name" value="Fungal_trans"/>
    <property type="match status" value="1"/>
</dbReference>
<name>A0ABR4J1S4_9EURO</name>
<reference evidence="7 8" key="1">
    <citation type="submission" date="2024-07" db="EMBL/GenBank/DDBJ databases">
        <title>Section-level genome sequencing and comparative genomics of Aspergillus sections Usti and Cavernicolus.</title>
        <authorList>
            <consortium name="Lawrence Berkeley National Laboratory"/>
            <person name="Nybo J.L."/>
            <person name="Vesth T.C."/>
            <person name="Theobald S."/>
            <person name="Frisvad J.C."/>
            <person name="Larsen T.O."/>
            <person name="Kjaerboelling I."/>
            <person name="Rothschild-Mancinelli K."/>
            <person name="Lyhne E.K."/>
            <person name="Kogle M.E."/>
            <person name="Barry K."/>
            <person name="Clum A."/>
            <person name="Na H."/>
            <person name="Ledsgaard L."/>
            <person name="Lin J."/>
            <person name="Lipzen A."/>
            <person name="Kuo A."/>
            <person name="Riley R."/>
            <person name="Mondo S."/>
            <person name="Labutti K."/>
            <person name="Haridas S."/>
            <person name="Pangalinan J."/>
            <person name="Salamov A.A."/>
            <person name="Simmons B.A."/>
            <person name="Magnuson J.K."/>
            <person name="Chen J."/>
            <person name="Drula E."/>
            <person name="Henrissat B."/>
            <person name="Wiebenga A."/>
            <person name="Lubbers R.J."/>
            <person name="Gomes A.C."/>
            <person name="Makela M.R."/>
            <person name="Stajich J."/>
            <person name="Grigoriev I.V."/>
            <person name="Mortensen U.H."/>
            <person name="De Vries R.P."/>
            <person name="Baker S.E."/>
            <person name="Andersen M.R."/>
        </authorList>
    </citation>
    <scope>NUCLEOTIDE SEQUENCE [LARGE SCALE GENOMIC DNA]</scope>
    <source>
        <strain evidence="7 8">CBS 123904</strain>
    </source>
</reference>
<keyword evidence="8" id="KW-1185">Reference proteome</keyword>
<protein>
    <recommendedName>
        <fullName evidence="6">Xylanolytic transcriptional activator regulatory domain-containing protein</fullName>
    </recommendedName>
</protein>
<dbReference type="EMBL" id="JBFXLU010000232">
    <property type="protein sequence ID" value="KAL2833993.1"/>
    <property type="molecule type" value="Genomic_DNA"/>
</dbReference>
<keyword evidence="5" id="KW-0539">Nucleus</keyword>
<evidence type="ECO:0000256" key="2">
    <source>
        <dbReference type="ARBA" id="ARBA00022833"/>
    </source>
</evidence>
<evidence type="ECO:0000256" key="3">
    <source>
        <dbReference type="ARBA" id="ARBA00023015"/>
    </source>
</evidence>
<keyword evidence="4" id="KW-0804">Transcription</keyword>
<sequence>MFTPLSQKTPQTSPLAVGFSSTFPGLSDPSPMVGALPSIDAQPALGMSLREPIPNPDPDSWFFGSDLDVDALDFTLSAAVSEWAQLPLRALDVSTFCPPTPVPSGSLPINVREPQSDLVKKRWFSRLTVQERARTTQEISTNHSSSFAADENYRADLSQTLQPRMHDEALPSADQLNLFANLFFGRFNALLPIVHSPSFKPTRENSLLFISICSVGSLFAGCAAATAQGTRLFERLNKAILASWESILSHSRSDALSMVQAAVIGQTFAILSGRPKTLILADVLHGTVMAWARESNKNAQQSPDDPQSLDPARGDLEDQWTRWIDCEQRKRVEIALNIHDAELATLLHHEPLRRHRLTQHPHASSDALFTAPTAARWAELYRTTPTPYVSLAIPDDPLQDTVVYSRYSGYGVLESINAYIVEARRSNTLDQHESRRLSNMLMRWWRIYTNHFAVDPEDDPFNLPVLWHSSFIALYADVDILEQACGRDGETCASSSAPLIRSWVRSQDASRCLVHALLIRRYLERLRVASEPAIHVPRALFTAALAWFCFTRVGGGQMINATAFDAPEIQLVGGVAFAHDPHGLGFDDAKVASPSHLHRMIDLLGRLGRWGISQSFSSVLCAALNNTESA</sequence>
<evidence type="ECO:0000256" key="1">
    <source>
        <dbReference type="ARBA" id="ARBA00022723"/>
    </source>
</evidence>
<dbReference type="InterPro" id="IPR007219">
    <property type="entry name" value="XnlR_reg_dom"/>
</dbReference>
<organism evidence="7 8">
    <name type="scientific">Aspergillus pseudoustus</name>
    <dbReference type="NCBI Taxonomy" id="1810923"/>
    <lineage>
        <taxon>Eukaryota</taxon>
        <taxon>Fungi</taxon>
        <taxon>Dikarya</taxon>
        <taxon>Ascomycota</taxon>
        <taxon>Pezizomycotina</taxon>
        <taxon>Eurotiomycetes</taxon>
        <taxon>Eurotiomycetidae</taxon>
        <taxon>Eurotiales</taxon>
        <taxon>Aspergillaceae</taxon>
        <taxon>Aspergillus</taxon>
        <taxon>Aspergillus subgen. Nidulantes</taxon>
    </lineage>
</organism>
<evidence type="ECO:0000256" key="5">
    <source>
        <dbReference type="ARBA" id="ARBA00023242"/>
    </source>
</evidence>
<keyword evidence="3" id="KW-0805">Transcription regulation</keyword>
<comment type="caution">
    <text evidence="7">The sequence shown here is derived from an EMBL/GenBank/DDBJ whole genome shotgun (WGS) entry which is preliminary data.</text>
</comment>
<keyword evidence="1" id="KW-0479">Metal-binding</keyword>
<proteinExistence type="predicted"/>
<evidence type="ECO:0000256" key="4">
    <source>
        <dbReference type="ARBA" id="ARBA00023163"/>
    </source>
</evidence>
<feature type="domain" description="Xylanolytic transcriptional activator regulatory" evidence="6">
    <location>
        <begin position="181"/>
        <end position="358"/>
    </location>
</feature>
<keyword evidence="2" id="KW-0862">Zinc</keyword>